<dbReference type="PANTHER" id="PTHR30482">
    <property type="entry name" value="HIGH-AFFINITY BRANCHED-CHAIN AMINO ACID TRANSPORT SYSTEM PERMEASE"/>
    <property type="match status" value="1"/>
</dbReference>
<feature type="transmembrane region" description="Helical" evidence="6">
    <location>
        <begin position="118"/>
        <end position="136"/>
    </location>
</feature>
<dbReference type="RefSeq" id="WP_210026582.1">
    <property type="nucleotide sequence ID" value="NZ_JAGINU010000001.1"/>
</dbReference>
<evidence type="ECO:0000256" key="3">
    <source>
        <dbReference type="ARBA" id="ARBA00022692"/>
    </source>
</evidence>
<keyword evidence="2" id="KW-1003">Cell membrane</keyword>
<keyword evidence="5 6" id="KW-0472">Membrane</keyword>
<keyword evidence="8" id="KW-1185">Reference proteome</keyword>
<dbReference type="PANTHER" id="PTHR30482:SF20">
    <property type="entry name" value="HIGH-AFFINITY BRANCHED-CHAIN AMINO ACID TRANSPORT SYSTEM PERMEASE PROTEIN LIVM"/>
    <property type="match status" value="1"/>
</dbReference>
<organism evidence="7 8">
    <name type="scientific">Pseudonocardia parietis</name>
    <dbReference type="NCBI Taxonomy" id="570936"/>
    <lineage>
        <taxon>Bacteria</taxon>
        <taxon>Bacillati</taxon>
        <taxon>Actinomycetota</taxon>
        <taxon>Actinomycetes</taxon>
        <taxon>Pseudonocardiales</taxon>
        <taxon>Pseudonocardiaceae</taxon>
        <taxon>Pseudonocardia</taxon>
    </lineage>
</organism>
<proteinExistence type="predicted"/>
<accession>A0ABS4VRI1</accession>
<evidence type="ECO:0000256" key="6">
    <source>
        <dbReference type="SAM" id="Phobius"/>
    </source>
</evidence>
<evidence type="ECO:0000256" key="5">
    <source>
        <dbReference type="ARBA" id="ARBA00023136"/>
    </source>
</evidence>
<evidence type="ECO:0000256" key="4">
    <source>
        <dbReference type="ARBA" id="ARBA00022989"/>
    </source>
</evidence>
<comment type="subcellular location">
    <subcellularLocation>
        <location evidence="1">Cell membrane</location>
        <topology evidence="1">Multi-pass membrane protein</topology>
    </subcellularLocation>
</comment>
<evidence type="ECO:0000313" key="8">
    <source>
        <dbReference type="Proteomes" id="UP001519295"/>
    </source>
</evidence>
<feature type="transmembrane region" description="Helical" evidence="6">
    <location>
        <begin position="50"/>
        <end position="73"/>
    </location>
</feature>
<feature type="transmembrane region" description="Helical" evidence="6">
    <location>
        <begin position="242"/>
        <end position="263"/>
    </location>
</feature>
<dbReference type="CDD" id="cd06581">
    <property type="entry name" value="TM_PBP1_LivM_like"/>
    <property type="match status" value="1"/>
</dbReference>
<feature type="transmembrane region" description="Helical" evidence="6">
    <location>
        <begin position="171"/>
        <end position="191"/>
    </location>
</feature>
<evidence type="ECO:0000313" key="7">
    <source>
        <dbReference type="EMBL" id="MBP2366514.1"/>
    </source>
</evidence>
<gene>
    <name evidence="7" type="ORF">JOF36_002210</name>
</gene>
<dbReference type="EMBL" id="JAGINU010000001">
    <property type="protein sequence ID" value="MBP2366514.1"/>
    <property type="molecule type" value="Genomic_DNA"/>
</dbReference>
<comment type="caution">
    <text evidence="7">The sequence shown here is derived from an EMBL/GenBank/DDBJ whole genome shotgun (WGS) entry which is preliminary data.</text>
</comment>
<dbReference type="InterPro" id="IPR043428">
    <property type="entry name" value="LivM-like"/>
</dbReference>
<keyword evidence="3 6" id="KW-0812">Transmembrane</keyword>
<sequence>MNETLLMTGLAYYIVGLAFQVVLRSGVFSLAAAGFWGIGAYTCALTAEAVGWPVAVLLALALSGVLSFGLAVVLGRLRGLYLGMATIAFDLLIVSLAFSWDAVTGGALGLYGIPRDATVWTVGGLAVLATAAVAMVQSRAGGRFVDALRTDEPLARSLGVETGRLRVSMSVLSALLGALAGALTPLIFGVLGPEESGFPLVVLGLTIVVIGGSGSWVGALVGALVVTALPELLRFVDEWRDVVYGALVVVMVLFAPSGVVGTARRWWPAIRRRAVAAPGEAT</sequence>
<name>A0ABS4VRI1_9PSEU</name>
<reference evidence="7 8" key="1">
    <citation type="submission" date="2021-03" db="EMBL/GenBank/DDBJ databases">
        <title>Sequencing the genomes of 1000 actinobacteria strains.</title>
        <authorList>
            <person name="Klenk H.-P."/>
        </authorList>
    </citation>
    <scope>NUCLEOTIDE SEQUENCE [LARGE SCALE GENOMIC DNA]</scope>
    <source>
        <strain evidence="7 8">DSM 45256</strain>
    </source>
</reference>
<evidence type="ECO:0000256" key="2">
    <source>
        <dbReference type="ARBA" id="ARBA00022475"/>
    </source>
</evidence>
<dbReference type="Proteomes" id="UP001519295">
    <property type="component" value="Unassembled WGS sequence"/>
</dbReference>
<protein>
    <submittedName>
        <fullName evidence="7">Branched-chain amino acid transport system permease protein</fullName>
    </submittedName>
</protein>
<feature type="transmembrane region" description="Helical" evidence="6">
    <location>
        <begin position="197"/>
        <end position="230"/>
    </location>
</feature>
<keyword evidence="4 6" id="KW-1133">Transmembrane helix</keyword>
<evidence type="ECO:0000256" key="1">
    <source>
        <dbReference type="ARBA" id="ARBA00004651"/>
    </source>
</evidence>
<dbReference type="InterPro" id="IPR001851">
    <property type="entry name" value="ABC_transp_permease"/>
</dbReference>
<dbReference type="Pfam" id="PF02653">
    <property type="entry name" value="BPD_transp_2"/>
    <property type="match status" value="1"/>
</dbReference>
<feature type="transmembrane region" description="Helical" evidence="6">
    <location>
        <begin position="80"/>
        <end position="98"/>
    </location>
</feature>
<feature type="transmembrane region" description="Helical" evidence="6">
    <location>
        <begin position="12"/>
        <end position="38"/>
    </location>
</feature>